<gene>
    <name evidence="1" type="ORF">ESB00_11160</name>
</gene>
<organism evidence="1 2">
    <name type="scientific">Oleiharenicola lentus</name>
    <dbReference type="NCBI Taxonomy" id="2508720"/>
    <lineage>
        <taxon>Bacteria</taxon>
        <taxon>Pseudomonadati</taxon>
        <taxon>Verrucomicrobiota</taxon>
        <taxon>Opitutia</taxon>
        <taxon>Opitutales</taxon>
        <taxon>Opitutaceae</taxon>
        <taxon>Oleiharenicola</taxon>
    </lineage>
</organism>
<dbReference type="OrthoDB" id="182303at2"/>
<protein>
    <submittedName>
        <fullName evidence="1">DUF1552 domain-containing protein</fullName>
    </submittedName>
</protein>
<dbReference type="InterPro" id="IPR011447">
    <property type="entry name" value="DUF1552"/>
</dbReference>
<dbReference type="Pfam" id="PF07586">
    <property type="entry name" value="HXXSHH"/>
    <property type="match status" value="1"/>
</dbReference>
<keyword evidence="2" id="KW-1185">Reference proteome</keyword>
<reference evidence="1 2" key="1">
    <citation type="submission" date="2019-01" db="EMBL/GenBank/DDBJ databases">
        <title>Lacunisphaera sp. strain TWA-58.</title>
        <authorList>
            <person name="Chen W.-M."/>
        </authorList>
    </citation>
    <scope>NUCLEOTIDE SEQUENCE [LARGE SCALE GENOMIC DNA]</scope>
    <source>
        <strain evidence="1 2">TWA-58</strain>
    </source>
</reference>
<dbReference type="Proteomes" id="UP000290218">
    <property type="component" value="Unassembled WGS sequence"/>
</dbReference>
<evidence type="ECO:0000313" key="2">
    <source>
        <dbReference type="Proteomes" id="UP000290218"/>
    </source>
</evidence>
<proteinExistence type="predicted"/>
<name>A0A4Q1CDG0_9BACT</name>
<evidence type="ECO:0000313" key="1">
    <source>
        <dbReference type="EMBL" id="RXK56982.1"/>
    </source>
</evidence>
<dbReference type="AlphaFoldDB" id="A0A4Q1CDG0"/>
<dbReference type="EMBL" id="SDHX01000001">
    <property type="protein sequence ID" value="RXK56982.1"/>
    <property type="molecule type" value="Genomic_DNA"/>
</dbReference>
<comment type="caution">
    <text evidence="1">The sequence shown here is derived from an EMBL/GenBank/DDBJ whole genome shotgun (WGS) entry which is preliminary data.</text>
</comment>
<accession>A0A4Q1CDG0</accession>
<sequence length="425" mass="46875">MALPWLESLAGPLVTTAGETAGAAAVAPKRFGVMFMGNGICPPHWWAKETPVGLELGRSLEPLEPLKHKINVIEGLFNRQATGQGIHPAQTGNLLSGTPIAKGSIIQGGISMDQVLANHIGQETVQPSMVLACEQPMTGYHETNFSNAYSSHISWRNADSPVPNELYPALAFDSLFENRGSLRNLSVLDRIADRAKELSRRISAADKGKLDEYLTSVREVERGIERMRSGMDKAADRAKHTGRPLFSMQRPENGLPEGLREHTRLMCDIIALGFQTDKTRVASLLLARDLSGLYYPWLNAPDPHHKTSHSDTSDHYERMTRFHVSQLAYLSKRLDEMPEGDGTVLDNTCLMFLSNMWSGSRHDNSKVPLVTVGGLGRTLKTGRVLDYTGAGDDNRKLCSLYLSLMDRMDVKLDHFGDADERLAGV</sequence>